<dbReference type="GO" id="GO:0015074">
    <property type="term" value="P:DNA integration"/>
    <property type="evidence" value="ECO:0007669"/>
    <property type="project" value="InterPro"/>
</dbReference>
<evidence type="ECO:0000256" key="2">
    <source>
        <dbReference type="SAM" id="MobiDB-lite"/>
    </source>
</evidence>
<keyword evidence="1" id="KW-0233">DNA recombination</keyword>
<dbReference type="InParanoid" id="E4X2F0"/>
<dbReference type="EMBL" id="FN653022">
    <property type="protein sequence ID" value="CBY07380.1"/>
    <property type="molecule type" value="Genomic_DNA"/>
</dbReference>
<dbReference type="Gene3D" id="1.10.443.10">
    <property type="entry name" value="Intergrase catalytic core"/>
    <property type="match status" value="1"/>
</dbReference>
<name>E4X2F0_OIKDI</name>
<feature type="region of interest" description="Disordered" evidence="2">
    <location>
        <begin position="266"/>
        <end position="287"/>
    </location>
</feature>
<evidence type="ECO:0000313" key="3">
    <source>
        <dbReference type="EMBL" id="CBY07380.1"/>
    </source>
</evidence>
<dbReference type="InterPro" id="IPR013762">
    <property type="entry name" value="Integrase-like_cat_sf"/>
</dbReference>
<dbReference type="GO" id="GO:0006310">
    <property type="term" value="P:DNA recombination"/>
    <property type="evidence" value="ECO:0007669"/>
    <property type="project" value="UniProtKB-KW"/>
</dbReference>
<gene>
    <name evidence="3" type="ORF">GSOID_T00017052001</name>
</gene>
<protein>
    <submittedName>
        <fullName evidence="3">Uncharacterized protein</fullName>
    </submittedName>
</protein>
<dbReference type="Proteomes" id="UP000001307">
    <property type="component" value="Unassembled WGS sequence"/>
</dbReference>
<dbReference type="AlphaFoldDB" id="E4X2F0"/>
<dbReference type="InterPro" id="IPR011010">
    <property type="entry name" value="DNA_brk_join_enz"/>
</dbReference>
<evidence type="ECO:0000313" key="4">
    <source>
        <dbReference type="Proteomes" id="UP000001307"/>
    </source>
</evidence>
<reference evidence="3" key="1">
    <citation type="journal article" date="2010" name="Science">
        <title>Plasticity of animal genome architecture unmasked by rapid evolution of a pelagic tunicate.</title>
        <authorList>
            <person name="Denoeud F."/>
            <person name="Henriet S."/>
            <person name="Mungpakdee S."/>
            <person name="Aury J.M."/>
            <person name="Da Silva C."/>
            <person name="Brinkmann H."/>
            <person name="Mikhaleva J."/>
            <person name="Olsen L.C."/>
            <person name="Jubin C."/>
            <person name="Canestro C."/>
            <person name="Bouquet J.M."/>
            <person name="Danks G."/>
            <person name="Poulain J."/>
            <person name="Campsteijn C."/>
            <person name="Adamski M."/>
            <person name="Cross I."/>
            <person name="Yadetie F."/>
            <person name="Muffato M."/>
            <person name="Louis A."/>
            <person name="Butcher S."/>
            <person name="Tsagkogeorga G."/>
            <person name="Konrad A."/>
            <person name="Singh S."/>
            <person name="Jensen M.F."/>
            <person name="Cong E.H."/>
            <person name="Eikeseth-Otteraa H."/>
            <person name="Noel B."/>
            <person name="Anthouard V."/>
            <person name="Porcel B.M."/>
            <person name="Kachouri-Lafond R."/>
            <person name="Nishino A."/>
            <person name="Ugolini M."/>
            <person name="Chourrout P."/>
            <person name="Nishida H."/>
            <person name="Aasland R."/>
            <person name="Huzurbazar S."/>
            <person name="Westhof E."/>
            <person name="Delsuc F."/>
            <person name="Lehrach H."/>
            <person name="Reinhardt R."/>
            <person name="Weissenbach J."/>
            <person name="Roy S.W."/>
            <person name="Artiguenave F."/>
            <person name="Postlethwait J.H."/>
            <person name="Manak J.R."/>
            <person name="Thompson E.M."/>
            <person name="Jaillon O."/>
            <person name="Du Pasquier L."/>
            <person name="Boudinot P."/>
            <person name="Liberles D.A."/>
            <person name="Volff J.N."/>
            <person name="Philippe H."/>
            <person name="Lenhard B."/>
            <person name="Roest Crollius H."/>
            <person name="Wincker P."/>
            <person name="Chourrout D."/>
        </authorList>
    </citation>
    <scope>NUCLEOTIDE SEQUENCE [LARGE SCALE GENOMIC DNA]</scope>
</reference>
<proteinExistence type="predicted"/>
<evidence type="ECO:0000256" key="1">
    <source>
        <dbReference type="ARBA" id="ARBA00023172"/>
    </source>
</evidence>
<sequence>MKIDEWIRKEWEIFDRKIKTRRKKKMDVVLVNQFLEEAKLIQPAKPYAWGKIQSRIIQIAEEELDKTFTRGGLQALKTFIDRKARQQAEDELYEPRPPPYFGWDDMKKIWTQLWYPPKTTLESRHKATCVSYIAYATGARTNEICNIRIEDLERTNEEGVTFLRMPLRVSKTNTRKTARESIVLAITHSEMFPILNWIDKAIGTRKEGYVINSSKSGAKEEDIVNVCRWKDATMLRYYRNHFLETTKHGSAYKIAIENEKLRNQEKEEENLTMERGTQTEEREKEKITKTQSVLRIIKIMKDGDTQTDEEKMEITEIKREEDLEVNDQIEEKENKIIAEIKVNDQAEETESIFEKFCRADKQANL</sequence>
<organism evidence="3">
    <name type="scientific">Oikopleura dioica</name>
    <name type="common">Tunicate</name>
    <dbReference type="NCBI Taxonomy" id="34765"/>
    <lineage>
        <taxon>Eukaryota</taxon>
        <taxon>Metazoa</taxon>
        <taxon>Chordata</taxon>
        <taxon>Tunicata</taxon>
        <taxon>Appendicularia</taxon>
        <taxon>Copelata</taxon>
        <taxon>Oikopleuridae</taxon>
        <taxon>Oikopleura</taxon>
    </lineage>
</organism>
<keyword evidence="4" id="KW-1185">Reference proteome</keyword>
<dbReference type="GO" id="GO:0003677">
    <property type="term" value="F:DNA binding"/>
    <property type="evidence" value="ECO:0007669"/>
    <property type="project" value="InterPro"/>
</dbReference>
<dbReference type="SUPFAM" id="SSF56349">
    <property type="entry name" value="DNA breaking-rejoining enzymes"/>
    <property type="match status" value="1"/>
</dbReference>
<dbReference type="OrthoDB" id="10613867at2759"/>
<accession>E4X2F0</accession>
<feature type="compositionally biased region" description="Basic and acidic residues" evidence="2">
    <location>
        <begin position="277"/>
        <end position="287"/>
    </location>
</feature>